<dbReference type="InterPro" id="IPR050482">
    <property type="entry name" value="Sensor_HK_TwoCompSys"/>
</dbReference>
<dbReference type="PANTHER" id="PTHR24421">
    <property type="entry name" value="NITRATE/NITRITE SENSOR PROTEIN NARX-RELATED"/>
    <property type="match status" value="1"/>
</dbReference>
<evidence type="ECO:0000313" key="6">
    <source>
        <dbReference type="EMBL" id="MBM6398922.1"/>
    </source>
</evidence>
<keyword evidence="1" id="KW-0808">Transferase</keyword>
<dbReference type="Gene3D" id="1.20.5.1930">
    <property type="match status" value="1"/>
</dbReference>
<comment type="caution">
    <text evidence="6">The sequence shown here is derived from an EMBL/GenBank/DDBJ whole genome shotgun (WGS) entry which is preliminary data.</text>
</comment>
<protein>
    <recommendedName>
        <fullName evidence="5">Histidine kinase domain-containing protein</fullName>
    </recommendedName>
</protein>
<dbReference type="RefSeq" id="WP_204129420.1">
    <property type="nucleotide sequence ID" value="NZ_JAFDVD010000003.1"/>
</dbReference>
<keyword evidence="7" id="KW-1185">Reference proteome</keyword>
<reference evidence="6" key="1">
    <citation type="submission" date="2021-02" db="EMBL/GenBank/DDBJ databases">
        <title>Phycicoccus sp. MQZ13P-5T, whole genome shotgun sequence.</title>
        <authorList>
            <person name="Tuo L."/>
        </authorList>
    </citation>
    <scope>NUCLEOTIDE SEQUENCE</scope>
    <source>
        <strain evidence="6">MQZ13P-5</strain>
    </source>
</reference>
<name>A0ABS2CGC0_9MICO</name>
<dbReference type="EMBL" id="JAFDVD010000003">
    <property type="protein sequence ID" value="MBM6398922.1"/>
    <property type="molecule type" value="Genomic_DNA"/>
</dbReference>
<dbReference type="SMART" id="SM00387">
    <property type="entry name" value="HATPase_c"/>
    <property type="match status" value="1"/>
</dbReference>
<sequence>MSAAEPGTTASRSNRVIVRTAVRRFVVLSVVTLLVLAVGALLVCRRIAQDSALAEARLRGATLAGTVAAPLVDERVREQDPEAMASLGAVLLRSMEVGSISHVKLWTPEGRILWSDETELIGRTFDLEPVVDGLVGSTRTVAELSSLDKAENASERSEKELLEVYAGARDADGKDLVFEAYYSTGEMRAREHEILTAILPVALGGLLLFQVAVMPLAISLARRVERGELQRIRLLRQTVLTTHRERLRIARDLHDGVVQDLAGLRYALPVVAAHVSDAPEAAPARDTLEQAREILGRDVEALRSLLVDIHPPGLEGTAFRDAVEDLAERTRRAGPEVYVTMPDRSAWSIDVARVCYRVVQEALRNVATHAQAQNAWVDVAGVERQVRVSVADDGRGMPPGDPDDGHVGLRLLADHLEDLGGSLEVARRPGGGTLLTALVPADLPAGT</sequence>
<keyword evidence="4" id="KW-1133">Transmembrane helix</keyword>
<gene>
    <name evidence="6" type="ORF">JQN70_00815</name>
</gene>
<evidence type="ECO:0000256" key="2">
    <source>
        <dbReference type="ARBA" id="ARBA00022777"/>
    </source>
</evidence>
<keyword evidence="2" id="KW-0418">Kinase</keyword>
<dbReference type="CDD" id="cd16917">
    <property type="entry name" value="HATPase_UhpB-NarQ-NarX-like"/>
    <property type="match status" value="1"/>
</dbReference>
<keyword evidence="3" id="KW-0902">Two-component regulatory system</keyword>
<dbReference type="Pfam" id="PF02518">
    <property type="entry name" value="HATPase_c"/>
    <property type="match status" value="1"/>
</dbReference>
<evidence type="ECO:0000256" key="4">
    <source>
        <dbReference type="SAM" id="Phobius"/>
    </source>
</evidence>
<dbReference type="InterPro" id="IPR036890">
    <property type="entry name" value="HATPase_C_sf"/>
</dbReference>
<evidence type="ECO:0000313" key="7">
    <source>
        <dbReference type="Proteomes" id="UP001430172"/>
    </source>
</evidence>
<dbReference type="Proteomes" id="UP001430172">
    <property type="component" value="Unassembled WGS sequence"/>
</dbReference>
<keyword evidence="4" id="KW-0812">Transmembrane</keyword>
<dbReference type="Gene3D" id="3.30.565.10">
    <property type="entry name" value="Histidine kinase-like ATPase, C-terminal domain"/>
    <property type="match status" value="1"/>
</dbReference>
<keyword evidence="4" id="KW-0472">Membrane</keyword>
<feature type="domain" description="Histidine kinase" evidence="5">
    <location>
        <begin position="357"/>
        <end position="443"/>
    </location>
</feature>
<dbReference type="InterPro" id="IPR003594">
    <property type="entry name" value="HATPase_dom"/>
</dbReference>
<dbReference type="SUPFAM" id="SSF55874">
    <property type="entry name" value="ATPase domain of HSP90 chaperone/DNA topoisomerase II/histidine kinase"/>
    <property type="match status" value="1"/>
</dbReference>
<accession>A0ABS2CGC0</accession>
<organism evidence="6 7">
    <name type="scientific">Phycicoccus sonneratiae</name>
    <dbReference type="NCBI Taxonomy" id="2807628"/>
    <lineage>
        <taxon>Bacteria</taxon>
        <taxon>Bacillati</taxon>
        <taxon>Actinomycetota</taxon>
        <taxon>Actinomycetes</taxon>
        <taxon>Micrococcales</taxon>
        <taxon>Intrasporangiaceae</taxon>
        <taxon>Phycicoccus</taxon>
    </lineage>
</organism>
<dbReference type="PROSITE" id="PS50109">
    <property type="entry name" value="HIS_KIN"/>
    <property type="match status" value="1"/>
</dbReference>
<dbReference type="InterPro" id="IPR005467">
    <property type="entry name" value="His_kinase_dom"/>
</dbReference>
<evidence type="ECO:0000259" key="5">
    <source>
        <dbReference type="PROSITE" id="PS50109"/>
    </source>
</evidence>
<feature type="transmembrane region" description="Helical" evidence="4">
    <location>
        <begin position="21"/>
        <end position="43"/>
    </location>
</feature>
<proteinExistence type="predicted"/>
<evidence type="ECO:0000256" key="1">
    <source>
        <dbReference type="ARBA" id="ARBA00022679"/>
    </source>
</evidence>
<evidence type="ECO:0000256" key="3">
    <source>
        <dbReference type="ARBA" id="ARBA00023012"/>
    </source>
</evidence>
<dbReference type="InterPro" id="IPR011712">
    <property type="entry name" value="Sig_transdc_His_kin_sub3_dim/P"/>
</dbReference>
<dbReference type="Pfam" id="PF07730">
    <property type="entry name" value="HisKA_3"/>
    <property type="match status" value="1"/>
</dbReference>